<keyword evidence="2" id="KW-1185">Reference proteome</keyword>
<name>A0ABS7S9F0_9MICO</name>
<dbReference type="Proteomes" id="UP000826651">
    <property type="component" value="Unassembled WGS sequence"/>
</dbReference>
<accession>A0ABS7S9F0</accession>
<evidence type="ECO:0000313" key="1">
    <source>
        <dbReference type="EMBL" id="MBZ2196969.1"/>
    </source>
</evidence>
<reference evidence="1 2" key="1">
    <citation type="submission" date="2021-04" db="EMBL/GenBank/DDBJ databases">
        <title>Ruania sp. nov., isolated from sandy soil of mangrove forest.</title>
        <authorList>
            <person name="Ge X."/>
            <person name="Huang R."/>
            <person name="Liu W."/>
        </authorList>
    </citation>
    <scope>NUCLEOTIDE SEQUENCE [LARGE SCALE GENOMIC DNA]</scope>
    <source>
        <strain evidence="1 2">N2-46</strain>
    </source>
</reference>
<proteinExistence type="predicted"/>
<gene>
    <name evidence="1" type="ORF">KCQ71_12435</name>
</gene>
<organism evidence="1 2">
    <name type="scientific">Occultella gossypii</name>
    <dbReference type="NCBI Taxonomy" id="2800820"/>
    <lineage>
        <taxon>Bacteria</taxon>
        <taxon>Bacillati</taxon>
        <taxon>Actinomycetota</taxon>
        <taxon>Actinomycetes</taxon>
        <taxon>Micrococcales</taxon>
        <taxon>Ruaniaceae</taxon>
        <taxon>Occultella</taxon>
    </lineage>
</organism>
<sequence>MLPGATASLTFEGTSIAWIGVRNVDCGKADVLIDGVDAGAVDQYATSWLKQVELFRKDDLAAGTHTITVRARADKNPAGLGFNVNVDAFKVGAEVINDNDPRIVYAREESGTETFIRNGWPYFNFDWEGEGLIAAIGWPGQWALQAERAGRGLRLCAGMTQLDNLAHGERIQEAELTELWLAQDEEIRTPQIVLLPWKGGDQLDAQNRWRQWFIHEHMPRLDGNPVPPLVPTQSND</sequence>
<dbReference type="Gene3D" id="2.60.120.260">
    <property type="entry name" value="Galactose-binding domain-like"/>
    <property type="match status" value="1"/>
</dbReference>
<comment type="caution">
    <text evidence="1">The sequence shown here is derived from an EMBL/GenBank/DDBJ whole genome shotgun (WGS) entry which is preliminary data.</text>
</comment>
<dbReference type="EMBL" id="JAGSHT010000012">
    <property type="protein sequence ID" value="MBZ2196969.1"/>
    <property type="molecule type" value="Genomic_DNA"/>
</dbReference>
<dbReference type="RefSeq" id="WP_223406318.1">
    <property type="nucleotide sequence ID" value="NZ_JAGSHT010000012.1"/>
</dbReference>
<protein>
    <submittedName>
        <fullName evidence="1">Uncharacterized protein</fullName>
    </submittedName>
</protein>
<evidence type="ECO:0000313" key="2">
    <source>
        <dbReference type="Proteomes" id="UP000826651"/>
    </source>
</evidence>